<evidence type="ECO:0000313" key="2">
    <source>
        <dbReference type="EMBL" id="NNU76770.1"/>
    </source>
</evidence>
<name>A0A7Y3WT92_9CLOT</name>
<dbReference type="Proteomes" id="UP000531659">
    <property type="component" value="Unassembled WGS sequence"/>
</dbReference>
<dbReference type="RefSeq" id="WP_171297474.1">
    <property type="nucleotide sequence ID" value="NZ_CP087098.1"/>
</dbReference>
<proteinExistence type="predicted"/>
<gene>
    <name evidence="2" type="ORF">HLQ16_12570</name>
</gene>
<comment type="caution">
    <text evidence="2">The sequence shown here is derived from an EMBL/GenBank/DDBJ whole genome shotgun (WGS) entry which is preliminary data.</text>
</comment>
<accession>A0A7Y3WT92</accession>
<feature type="domain" description="DUF6440" evidence="1">
    <location>
        <begin position="16"/>
        <end position="64"/>
    </location>
</feature>
<dbReference type="EMBL" id="JABEYB010000009">
    <property type="protein sequence ID" value="NNU76770.1"/>
    <property type="molecule type" value="Genomic_DNA"/>
</dbReference>
<sequence length="69" mass="7870">MFNNNNNNESQNKTPKTIYDHKYEIAVRCKTIKNTGLITNYFINIEGYNGGITVLLDKDGNSMLSQIKL</sequence>
<evidence type="ECO:0000313" key="3">
    <source>
        <dbReference type="Proteomes" id="UP000531659"/>
    </source>
</evidence>
<reference evidence="2 3" key="1">
    <citation type="submission" date="2020-05" db="EMBL/GenBank/DDBJ databases">
        <title>Complete genome of Clostridium estertheticum subspecies estertheticum, isolated from Vacuum packed lamb meat from New Zealand imported to Switzerland.</title>
        <authorList>
            <person name="Wambui J."/>
            <person name="Stevens M.J.A."/>
            <person name="Stephan R."/>
        </authorList>
    </citation>
    <scope>NUCLEOTIDE SEQUENCE [LARGE SCALE GENOMIC DNA]</scope>
    <source>
        <strain evidence="2 3">CEST001</strain>
    </source>
</reference>
<dbReference type="Pfam" id="PF20037">
    <property type="entry name" value="DUF6440"/>
    <property type="match status" value="1"/>
</dbReference>
<dbReference type="AlphaFoldDB" id="A0A7Y3WT92"/>
<dbReference type="InterPro" id="IPR045515">
    <property type="entry name" value="DUF6440"/>
</dbReference>
<protein>
    <recommendedName>
        <fullName evidence="1">DUF6440 domain-containing protein</fullName>
    </recommendedName>
</protein>
<evidence type="ECO:0000259" key="1">
    <source>
        <dbReference type="Pfam" id="PF20037"/>
    </source>
</evidence>
<organism evidence="2 3">
    <name type="scientific">Clostridium estertheticum</name>
    <dbReference type="NCBI Taxonomy" id="238834"/>
    <lineage>
        <taxon>Bacteria</taxon>
        <taxon>Bacillati</taxon>
        <taxon>Bacillota</taxon>
        <taxon>Clostridia</taxon>
        <taxon>Eubacteriales</taxon>
        <taxon>Clostridiaceae</taxon>
        <taxon>Clostridium</taxon>
    </lineage>
</organism>